<gene>
    <name evidence="2" type="ORF">P280DRAFT_415124</name>
</gene>
<dbReference type="EMBL" id="MU006776">
    <property type="protein sequence ID" value="KAF2646140.1"/>
    <property type="molecule type" value="Genomic_DNA"/>
</dbReference>
<dbReference type="OrthoDB" id="3509362at2759"/>
<dbReference type="PROSITE" id="PS01162">
    <property type="entry name" value="QOR_ZETA_CRYSTAL"/>
    <property type="match status" value="1"/>
</dbReference>
<sequence length="287" mass="29991">MTPPWPTHHTPCYDVSGTILTCVATSAFSPGDRVYGRIAAAREGAAREYGNVLPLEVALVPKLLSSSSTAAIPMSALTAWQGLFEHGELAGKGGIVPRIDDNGEVIGGALGRGKRVLVLGAAGGVGLMAVQFGKLVGAYVVGTCSAGNGAFVRGYGADEVVDYHVTGLAEYVDGDGDGDGNGKFDLVLDCVGGESMMDGWNAVRPRGTYISVVPGFREPEGGKPETVRCKWFIMDSRGSELEAIGKFIDKGLVRGTVDSVWVIGDFEKAFERTAGGHARGKVVIRIA</sequence>
<dbReference type="Proteomes" id="UP000799753">
    <property type="component" value="Unassembled WGS sequence"/>
</dbReference>
<name>A0A6A6SF26_9PLEO</name>
<dbReference type="PANTHER" id="PTHR11695:SF647">
    <property type="entry name" value="ENOYL REDUCTASE (ER) DOMAIN-CONTAINING PROTEIN"/>
    <property type="match status" value="1"/>
</dbReference>
<dbReference type="SUPFAM" id="SSF51735">
    <property type="entry name" value="NAD(P)-binding Rossmann-fold domains"/>
    <property type="match status" value="1"/>
</dbReference>
<dbReference type="PANTHER" id="PTHR11695">
    <property type="entry name" value="ALCOHOL DEHYDROGENASE RELATED"/>
    <property type="match status" value="1"/>
</dbReference>
<dbReference type="InterPro" id="IPR050700">
    <property type="entry name" value="YIM1/Zinc_Alcohol_DH_Fams"/>
</dbReference>
<reference evidence="2" key="1">
    <citation type="journal article" date="2020" name="Stud. Mycol.">
        <title>101 Dothideomycetes genomes: a test case for predicting lifestyles and emergence of pathogens.</title>
        <authorList>
            <person name="Haridas S."/>
            <person name="Albert R."/>
            <person name="Binder M."/>
            <person name="Bloem J."/>
            <person name="Labutti K."/>
            <person name="Salamov A."/>
            <person name="Andreopoulos B."/>
            <person name="Baker S."/>
            <person name="Barry K."/>
            <person name="Bills G."/>
            <person name="Bluhm B."/>
            <person name="Cannon C."/>
            <person name="Castanera R."/>
            <person name="Culley D."/>
            <person name="Daum C."/>
            <person name="Ezra D."/>
            <person name="Gonzalez J."/>
            <person name="Henrissat B."/>
            <person name="Kuo A."/>
            <person name="Liang C."/>
            <person name="Lipzen A."/>
            <person name="Lutzoni F."/>
            <person name="Magnuson J."/>
            <person name="Mondo S."/>
            <person name="Nolan M."/>
            <person name="Ohm R."/>
            <person name="Pangilinan J."/>
            <person name="Park H.-J."/>
            <person name="Ramirez L."/>
            <person name="Alfaro M."/>
            <person name="Sun H."/>
            <person name="Tritt A."/>
            <person name="Yoshinaga Y."/>
            <person name="Zwiers L.-H."/>
            <person name="Turgeon B."/>
            <person name="Goodwin S."/>
            <person name="Spatafora J."/>
            <person name="Crous P."/>
            <person name="Grigoriev I."/>
        </authorList>
    </citation>
    <scope>NUCLEOTIDE SEQUENCE</scope>
    <source>
        <strain evidence="2">CBS 473.64</strain>
    </source>
</reference>
<feature type="domain" description="Enoyl reductase (ER)" evidence="1">
    <location>
        <begin position="1"/>
        <end position="284"/>
    </location>
</feature>
<dbReference type="AlphaFoldDB" id="A0A6A6SF26"/>
<proteinExistence type="predicted"/>
<organism evidence="2 3">
    <name type="scientific">Massarina eburnea CBS 473.64</name>
    <dbReference type="NCBI Taxonomy" id="1395130"/>
    <lineage>
        <taxon>Eukaryota</taxon>
        <taxon>Fungi</taxon>
        <taxon>Dikarya</taxon>
        <taxon>Ascomycota</taxon>
        <taxon>Pezizomycotina</taxon>
        <taxon>Dothideomycetes</taxon>
        <taxon>Pleosporomycetidae</taxon>
        <taxon>Pleosporales</taxon>
        <taxon>Massarineae</taxon>
        <taxon>Massarinaceae</taxon>
        <taxon>Massarina</taxon>
    </lineage>
</organism>
<keyword evidence="3" id="KW-1185">Reference proteome</keyword>
<protein>
    <submittedName>
        <fullName evidence="2">NAD(P)-binding protein</fullName>
    </submittedName>
</protein>
<dbReference type="Pfam" id="PF13602">
    <property type="entry name" value="ADH_zinc_N_2"/>
    <property type="match status" value="1"/>
</dbReference>
<accession>A0A6A6SF26</accession>
<evidence type="ECO:0000313" key="3">
    <source>
        <dbReference type="Proteomes" id="UP000799753"/>
    </source>
</evidence>
<dbReference type="InterPro" id="IPR036291">
    <property type="entry name" value="NAD(P)-bd_dom_sf"/>
</dbReference>
<dbReference type="GO" id="GO:0005739">
    <property type="term" value="C:mitochondrion"/>
    <property type="evidence" value="ECO:0007669"/>
    <property type="project" value="TreeGrafter"/>
</dbReference>
<dbReference type="GO" id="GO:0016491">
    <property type="term" value="F:oxidoreductase activity"/>
    <property type="evidence" value="ECO:0007669"/>
    <property type="project" value="InterPro"/>
</dbReference>
<dbReference type="GO" id="GO:0008270">
    <property type="term" value="F:zinc ion binding"/>
    <property type="evidence" value="ECO:0007669"/>
    <property type="project" value="InterPro"/>
</dbReference>
<dbReference type="CDD" id="cd05289">
    <property type="entry name" value="MDR_like_2"/>
    <property type="match status" value="1"/>
</dbReference>
<dbReference type="Gene3D" id="3.90.180.10">
    <property type="entry name" value="Medium-chain alcohol dehydrogenases, catalytic domain"/>
    <property type="match status" value="1"/>
</dbReference>
<evidence type="ECO:0000313" key="2">
    <source>
        <dbReference type="EMBL" id="KAF2646140.1"/>
    </source>
</evidence>
<dbReference type="Gene3D" id="3.40.50.720">
    <property type="entry name" value="NAD(P)-binding Rossmann-like Domain"/>
    <property type="match status" value="1"/>
</dbReference>
<evidence type="ECO:0000259" key="1">
    <source>
        <dbReference type="SMART" id="SM00829"/>
    </source>
</evidence>
<feature type="non-terminal residue" evidence="2">
    <location>
        <position position="287"/>
    </location>
</feature>
<dbReference type="InterPro" id="IPR002364">
    <property type="entry name" value="Quin_OxRdtase/zeta-crystal_CS"/>
</dbReference>
<dbReference type="InterPro" id="IPR011032">
    <property type="entry name" value="GroES-like_sf"/>
</dbReference>
<dbReference type="SMART" id="SM00829">
    <property type="entry name" value="PKS_ER"/>
    <property type="match status" value="1"/>
</dbReference>
<dbReference type="SUPFAM" id="SSF50129">
    <property type="entry name" value="GroES-like"/>
    <property type="match status" value="1"/>
</dbReference>
<dbReference type="InterPro" id="IPR020843">
    <property type="entry name" value="ER"/>
</dbReference>